<dbReference type="Proteomes" id="UP000714380">
    <property type="component" value="Unassembled WGS sequence"/>
</dbReference>
<dbReference type="RefSeq" id="WP_225676984.1">
    <property type="nucleotide sequence ID" value="NZ_JAEDAH010000102.1"/>
</dbReference>
<dbReference type="CDD" id="cd02214">
    <property type="entry name" value="cupin_MJ1618"/>
    <property type="match status" value="1"/>
</dbReference>
<reference evidence="2 3" key="1">
    <citation type="submission" date="2020-12" db="EMBL/GenBank/DDBJ databases">
        <title>Novel Thalassolituus-related marine hydrocarbonoclastic bacteria mediated algae-derived hydrocarbons mineralization in twilight zone of the northern South China Sea.</title>
        <authorList>
            <person name="Dong C."/>
        </authorList>
    </citation>
    <scope>NUCLEOTIDE SEQUENCE [LARGE SCALE GENOMIC DNA]</scope>
    <source>
        <strain evidence="2 3">IMCC1826</strain>
    </source>
</reference>
<comment type="caution">
    <text evidence="2">The sequence shown here is derived from an EMBL/GenBank/DDBJ whole genome shotgun (WGS) entry which is preliminary data.</text>
</comment>
<dbReference type="Gene3D" id="2.60.120.10">
    <property type="entry name" value="Jelly Rolls"/>
    <property type="match status" value="1"/>
</dbReference>
<dbReference type="SUPFAM" id="SSF51182">
    <property type="entry name" value="RmlC-like cupins"/>
    <property type="match status" value="1"/>
</dbReference>
<dbReference type="PANTHER" id="PTHR36114">
    <property type="entry name" value="16.7 KDA PROTEIN IN WHIE LOCUS"/>
    <property type="match status" value="1"/>
</dbReference>
<dbReference type="Pfam" id="PF07883">
    <property type="entry name" value="Cupin_2"/>
    <property type="match status" value="1"/>
</dbReference>
<dbReference type="InterPro" id="IPR011051">
    <property type="entry name" value="RmlC_Cupin_sf"/>
</dbReference>
<protein>
    <submittedName>
        <fullName evidence="2">Cupin domain-containing protein</fullName>
    </submittedName>
</protein>
<gene>
    <name evidence="2" type="ORF">I9W95_16695</name>
</gene>
<sequence>MTTSVLVNRHCEDREYFFDEGCFINELLNTEQDAAVSIARAKVQVGETTRWHRLQGITERYLIVSGQGTANIGDENIELKAGDVVVIPAGVRQRITNSGEDMLEFPAICTPRFVVEAYEDLEAGIS</sequence>
<feature type="domain" description="Cupin type-2" evidence="1">
    <location>
        <begin position="41"/>
        <end position="105"/>
    </location>
</feature>
<evidence type="ECO:0000313" key="3">
    <source>
        <dbReference type="Proteomes" id="UP000714380"/>
    </source>
</evidence>
<proteinExistence type="predicted"/>
<evidence type="ECO:0000313" key="2">
    <source>
        <dbReference type="EMBL" id="MCA6065237.1"/>
    </source>
</evidence>
<keyword evidence="3" id="KW-1185">Reference proteome</keyword>
<dbReference type="InterPro" id="IPR013096">
    <property type="entry name" value="Cupin_2"/>
</dbReference>
<evidence type="ECO:0000259" key="1">
    <source>
        <dbReference type="Pfam" id="PF07883"/>
    </source>
</evidence>
<accession>A0ABS7ZVQ4</accession>
<name>A0ABS7ZVQ4_9GAMM</name>
<dbReference type="PANTHER" id="PTHR36114:SF8">
    <property type="entry name" value="CUPIN TYPE-1 DOMAIN-CONTAINING PROTEIN"/>
    <property type="match status" value="1"/>
</dbReference>
<organism evidence="2 3">
    <name type="scientific">Thalassolituus marinus</name>
    <dbReference type="NCBI Taxonomy" id="671053"/>
    <lineage>
        <taxon>Bacteria</taxon>
        <taxon>Pseudomonadati</taxon>
        <taxon>Pseudomonadota</taxon>
        <taxon>Gammaproteobacteria</taxon>
        <taxon>Oceanospirillales</taxon>
        <taxon>Oceanospirillaceae</taxon>
        <taxon>Thalassolituus</taxon>
    </lineage>
</organism>
<dbReference type="EMBL" id="JAEDAH010000102">
    <property type="protein sequence ID" value="MCA6065237.1"/>
    <property type="molecule type" value="Genomic_DNA"/>
</dbReference>
<dbReference type="InterPro" id="IPR014710">
    <property type="entry name" value="RmlC-like_jellyroll"/>
</dbReference>
<dbReference type="InterPro" id="IPR052044">
    <property type="entry name" value="PKS_Associated_Protein"/>
</dbReference>